<dbReference type="InterPro" id="IPR050194">
    <property type="entry name" value="Glycosyltransferase_grp1"/>
</dbReference>
<dbReference type="SUPFAM" id="SSF53756">
    <property type="entry name" value="UDP-Glycosyltransferase/glycogen phosphorylase"/>
    <property type="match status" value="1"/>
</dbReference>
<keyword evidence="4" id="KW-0808">Transferase</keyword>
<evidence type="ECO:0000313" key="4">
    <source>
        <dbReference type="EMBL" id="NUU78579.1"/>
    </source>
</evidence>
<dbReference type="InterPro" id="IPR028098">
    <property type="entry name" value="Glyco_trans_4-like_N"/>
</dbReference>
<dbReference type="InterPro" id="IPR001296">
    <property type="entry name" value="Glyco_trans_1"/>
</dbReference>
<evidence type="ECO:0000259" key="2">
    <source>
        <dbReference type="Pfam" id="PF00534"/>
    </source>
</evidence>
<comment type="caution">
    <text evidence="4">The sequence shown here is derived from an EMBL/GenBank/DDBJ whole genome shotgun (WGS) entry which is preliminary data.</text>
</comment>
<dbReference type="Pfam" id="PF00534">
    <property type="entry name" value="Glycos_transf_1"/>
    <property type="match status" value="1"/>
</dbReference>
<keyword evidence="1" id="KW-0472">Membrane</keyword>
<feature type="transmembrane region" description="Helical" evidence="1">
    <location>
        <begin position="69"/>
        <end position="87"/>
    </location>
</feature>
<evidence type="ECO:0000256" key="1">
    <source>
        <dbReference type="SAM" id="Phobius"/>
    </source>
</evidence>
<reference evidence="4 5" key="1">
    <citation type="submission" date="2020-05" db="EMBL/GenBank/DDBJ databases">
        <title>Genome Sequencing of Type Strains.</title>
        <authorList>
            <person name="Lemaire J.F."/>
            <person name="Inderbitzin P."/>
            <person name="Gregorio O.A."/>
            <person name="Collins S.B."/>
            <person name="Wespe N."/>
            <person name="Knight-Connoni V."/>
        </authorList>
    </citation>
    <scope>NUCLEOTIDE SEQUENCE [LARGE SCALE GENOMIC DNA]</scope>
    <source>
        <strain evidence="4 5">LMG 21957</strain>
    </source>
</reference>
<evidence type="ECO:0000313" key="5">
    <source>
        <dbReference type="Proteomes" id="UP000526125"/>
    </source>
</evidence>
<keyword evidence="5" id="KW-1185">Reference proteome</keyword>
<dbReference type="Gene3D" id="3.40.50.2000">
    <property type="entry name" value="Glycogen Phosphorylase B"/>
    <property type="match status" value="2"/>
</dbReference>
<dbReference type="RefSeq" id="WP_175398186.1">
    <property type="nucleotide sequence ID" value="NZ_JABMCB010000201.1"/>
</dbReference>
<dbReference type="AlphaFoldDB" id="A0A7Y6EYC3"/>
<dbReference type="Pfam" id="PF13439">
    <property type="entry name" value="Glyco_transf_4"/>
    <property type="match status" value="1"/>
</dbReference>
<dbReference type="EMBL" id="JABMCB010000201">
    <property type="protein sequence ID" value="NUU78579.1"/>
    <property type="molecule type" value="Genomic_DNA"/>
</dbReference>
<dbReference type="PANTHER" id="PTHR45947">
    <property type="entry name" value="SULFOQUINOVOSYL TRANSFERASE SQD2"/>
    <property type="match status" value="1"/>
</dbReference>
<feature type="domain" description="Glycosyl transferase family 1" evidence="2">
    <location>
        <begin position="199"/>
        <end position="363"/>
    </location>
</feature>
<evidence type="ECO:0000259" key="3">
    <source>
        <dbReference type="Pfam" id="PF13439"/>
    </source>
</evidence>
<dbReference type="GO" id="GO:0016758">
    <property type="term" value="F:hexosyltransferase activity"/>
    <property type="evidence" value="ECO:0007669"/>
    <property type="project" value="TreeGrafter"/>
</dbReference>
<accession>A0A7Y6EYC3</accession>
<dbReference type="PANTHER" id="PTHR45947:SF3">
    <property type="entry name" value="SULFOQUINOVOSYL TRANSFERASE SQD2"/>
    <property type="match status" value="1"/>
</dbReference>
<dbReference type="Proteomes" id="UP000526125">
    <property type="component" value="Unassembled WGS sequence"/>
</dbReference>
<sequence length="381" mass="43611">MHKVFVAVDFPPEKGGIHDYAYGLISQIPAEEVTVLTNIIKDTEESDQFDRKADFEIIRKRIYWNSNKVLLILSQIILILQLIFLKWRRKTDEIHFVNVFPVGVAGPFMKALFGVKYFPYVHGLDVMGMVNSRLFPLLMIILRRSDKVIANSQYTKSKLIELGISEQQIVIIPPGLNVSKLSGNSELNEDVRDKYDLHCKKVMITVSRLVERKGHDITLRAIRHVIPRIPHLKYVICGDGPYRSELERLVRQYALEDVVVFTGGISDDELHQLYQCSDLFIMPSRDIKEKGDVEGFGIVFLEANYYRLPVIGGNSGGIPDAVRDHVTGYLVDPLDEREIADRIEQLVVDEELAQKLGDNGYDWVINHCLWSHRGQLLRQLA</sequence>
<proteinExistence type="predicted"/>
<gene>
    <name evidence="4" type="ORF">HP552_25520</name>
</gene>
<dbReference type="CDD" id="cd03801">
    <property type="entry name" value="GT4_PimA-like"/>
    <property type="match status" value="1"/>
</dbReference>
<keyword evidence="1" id="KW-0812">Transmembrane</keyword>
<name>A0A7Y6EYC3_9BACL</name>
<feature type="transmembrane region" description="Helical" evidence="1">
    <location>
        <begin position="94"/>
        <end position="113"/>
    </location>
</feature>
<organism evidence="4 5">
    <name type="scientific">Paenibacillus xylanilyticus</name>
    <dbReference type="NCBI Taxonomy" id="248903"/>
    <lineage>
        <taxon>Bacteria</taxon>
        <taxon>Bacillati</taxon>
        <taxon>Bacillota</taxon>
        <taxon>Bacilli</taxon>
        <taxon>Bacillales</taxon>
        <taxon>Paenibacillaceae</taxon>
        <taxon>Paenibacillus</taxon>
    </lineage>
</organism>
<protein>
    <submittedName>
        <fullName evidence="4">Glycosyltransferase family 4 protein</fullName>
    </submittedName>
</protein>
<feature type="domain" description="Glycosyltransferase subfamily 4-like N-terminal" evidence="3">
    <location>
        <begin position="15"/>
        <end position="179"/>
    </location>
</feature>
<keyword evidence="1" id="KW-1133">Transmembrane helix</keyword>